<reference evidence="6" key="1">
    <citation type="journal article" date="2020" name="Stud. Mycol.">
        <title>101 Dothideomycetes genomes: a test case for predicting lifestyles and emergence of pathogens.</title>
        <authorList>
            <person name="Haridas S."/>
            <person name="Albert R."/>
            <person name="Binder M."/>
            <person name="Bloem J."/>
            <person name="Labutti K."/>
            <person name="Salamov A."/>
            <person name="Andreopoulos B."/>
            <person name="Baker S."/>
            <person name="Barry K."/>
            <person name="Bills G."/>
            <person name="Bluhm B."/>
            <person name="Cannon C."/>
            <person name="Castanera R."/>
            <person name="Culley D."/>
            <person name="Daum C."/>
            <person name="Ezra D."/>
            <person name="Gonzalez J."/>
            <person name="Henrissat B."/>
            <person name="Kuo A."/>
            <person name="Liang C."/>
            <person name="Lipzen A."/>
            <person name="Lutzoni F."/>
            <person name="Magnuson J."/>
            <person name="Mondo S."/>
            <person name="Nolan M."/>
            <person name="Ohm R."/>
            <person name="Pangilinan J."/>
            <person name="Park H.-J."/>
            <person name="Ramirez L."/>
            <person name="Alfaro M."/>
            <person name="Sun H."/>
            <person name="Tritt A."/>
            <person name="Yoshinaga Y."/>
            <person name="Zwiers L.-H."/>
            <person name="Turgeon B."/>
            <person name="Goodwin S."/>
            <person name="Spatafora J."/>
            <person name="Crous P."/>
            <person name="Grigoriev I."/>
        </authorList>
    </citation>
    <scope>NUCLEOTIDE SEQUENCE</scope>
    <source>
        <strain evidence="6">CBS 260.36</strain>
    </source>
</reference>
<dbReference type="PANTHER" id="PTHR11732">
    <property type="entry name" value="ALDO/KETO REDUCTASE"/>
    <property type="match status" value="1"/>
</dbReference>
<dbReference type="Pfam" id="PF00248">
    <property type="entry name" value="Aldo_ket_red"/>
    <property type="match status" value="1"/>
</dbReference>
<dbReference type="Gene3D" id="3.20.20.100">
    <property type="entry name" value="NADP-dependent oxidoreductase domain"/>
    <property type="match status" value="1"/>
</dbReference>
<dbReference type="PROSITE" id="PS00798">
    <property type="entry name" value="ALDOKETO_REDUCTASE_1"/>
    <property type="match status" value="1"/>
</dbReference>
<dbReference type="InterPro" id="IPR023210">
    <property type="entry name" value="NADP_OxRdtase_dom"/>
</dbReference>
<feature type="site" description="Lowers pKa of active site Tyr" evidence="4">
    <location>
        <position position="83"/>
    </location>
</feature>
<feature type="binding site" evidence="3">
    <location>
        <position position="116"/>
    </location>
    <ligand>
        <name>substrate</name>
    </ligand>
</feature>
<dbReference type="FunFam" id="3.20.20.100:FF:000002">
    <property type="entry name" value="2,5-diketo-D-gluconic acid reductase A"/>
    <property type="match status" value="1"/>
</dbReference>
<evidence type="ECO:0000313" key="7">
    <source>
        <dbReference type="Proteomes" id="UP000799439"/>
    </source>
</evidence>
<feature type="active site" description="Proton donor" evidence="2">
    <location>
        <position position="58"/>
    </location>
</feature>
<dbReference type="GO" id="GO:0016616">
    <property type="term" value="F:oxidoreductase activity, acting on the CH-OH group of donors, NAD or NADP as acceptor"/>
    <property type="evidence" value="ECO:0007669"/>
    <property type="project" value="UniProtKB-ARBA"/>
</dbReference>
<evidence type="ECO:0000313" key="6">
    <source>
        <dbReference type="EMBL" id="KAF2150215.1"/>
    </source>
</evidence>
<evidence type="ECO:0000259" key="5">
    <source>
        <dbReference type="Pfam" id="PF00248"/>
    </source>
</evidence>
<dbReference type="Proteomes" id="UP000799439">
    <property type="component" value="Unassembled WGS sequence"/>
</dbReference>
<evidence type="ECO:0000256" key="2">
    <source>
        <dbReference type="PIRSR" id="PIRSR000097-1"/>
    </source>
</evidence>
<dbReference type="PROSITE" id="PS00063">
    <property type="entry name" value="ALDOKETO_REDUCTASE_3"/>
    <property type="match status" value="1"/>
</dbReference>
<evidence type="ECO:0000256" key="3">
    <source>
        <dbReference type="PIRSR" id="PIRSR000097-2"/>
    </source>
</evidence>
<dbReference type="PROSITE" id="PS00062">
    <property type="entry name" value="ALDOKETO_REDUCTASE_2"/>
    <property type="match status" value="1"/>
</dbReference>
<dbReference type="InterPro" id="IPR036812">
    <property type="entry name" value="NAD(P)_OxRdtase_dom_sf"/>
</dbReference>
<dbReference type="PIRSF" id="PIRSF000097">
    <property type="entry name" value="AKR"/>
    <property type="match status" value="1"/>
</dbReference>
<keyword evidence="1" id="KW-0560">Oxidoreductase</keyword>
<dbReference type="CDD" id="cd19071">
    <property type="entry name" value="AKR_AKR1-5-like"/>
    <property type="match status" value="1"/>
</dbReference>
<keyword evidence="7" id="KW-1185">Reference proteome</keyword>
<dbReference type="InterPro" id="IPR020471">
    <property type="entry name" value="AKR"/>
</dbReference>
<name>A0A9P4IXD3_9PEZI</name>
<dbReference type="SUPFAM" id="SSF51430">
    <property type="entry name" value="NAD(P)-linked oxidoreductase"/>
    <property type="match status" value="1"/>
</dbReference>
<dbReference type="InterPro" id="IPR018170">
    <property type="entry name" value="Aldo/ket_reductase_CS"/>
</dbReference>
<comment type="caution">
    <text evidence="6">The sequence shown here is derived from an EMBL/GenBank/DDBJ whole genome shotgun (WGS) entry which is preliminary data.</text>
</comment>
<evidence type="ECO:0000256" key="4">
    <source>
        <dbReference type="PIRSR" id="PIRSR000097-3"/>
    </source>
</evidence>
<dbReference type="AlphaFoldDB" id="A0A9P4IXD3"/>
<dbReference type="PRINTS" id="PR00069">
    <property type="entry name" value="ALDKETRDTASE"/>
</dbReference>
<proteinExistence type="predicted"/>
<evidence type="ECO:0000256" key="1">
    <source>
        <dbReference type="ARBA" id="ARBA00023002"/>
    </source>
</evidence>
<organism evidence="6 7">
    <name type="scientific">Myriangium duriaei CBS 260.36</name>
    <dbReference type="NCBI Taxonomy" id="1168546"/>
    <lineage>
        <taxon>Eukaryota</taxon>
        <taxon>Fungi</taxon>
        <taxon>Dikarya</taxon>
        <taxon>Ascomycota</taxon>
        <taxon>Pezizomycotina</taxon>
        <taxon>Dothideomycetes</taxon>
        <taxon>Dothideomycetidae</taxon>
        <taxon>Myriangiales</taxon>
        <taxon>Myriangiaceae</taxon>
        <taxon>Myriangium</taxon>
    </lineage>
</organism>
<protein>
    <submittedName>
        <fullName evidence="6">Aldo/keto reductase</fullName>
    </submittedName>
</protein>
<sequence length="320" mass="35706">MAAPLNKRLLHNNSPVPLPALAYGTFEAKEGERTTGSENATLAALKAGYRHIDTASYYYTEEAVGKAIKRSGVPREDIVLTTKFWNHHHEPADVARSLDESLKRLGLDYVDLYLMHWPIAFKRTESDEVMRDSNGKPVIDEALTKNHEPTWRAMEQLVDSGKARSIGVSNFSIPQLEKLLSFARIKPACNQVELHPLLPQNKLLEFCNKQKISLTAYSPLGSQGVEQSKSLKADKAIVEAAEKLNIEPAQLLIAWGIQRGTGVIPKSATPSRIESNFNVPTLPDDVFETINNIVAKDPSRRTRYVNMSNSWGIECFPEVE</sequence>
<dbReference type="OrthoDB" id="416253at2759"/>
<accession>A0A9P4IXD3</accession>
<dbReference type="EMBL" id="ML996090">
    <property type="protein sequence ID" value="KAF2150215.1"/>
    <property type="molecule type" value="Genomic_DNA"/>
</dbReference>
<feature type="domain" description="NADP-dependent oxidoreductase" evidence="5">
    <location>
        <begin position="21"/>
        <end position="293"/>
    </location>
</feature>
<gene>
    <name evidence="6" type="ORF">K461DRAFT_281451</name>
</gene>